<dbReference type="EMBL" id="JAWJZY010000002">
    <property type="protein sequence ID" value="MEE8658657.1"/>
    <property type="molecule type" value="Genomic_DNA"/>
</dbReference>
<dbReference type="SUPFAM" id="SSF54637">
    <property type="entry name" value="Thioesterase/thiol ester dehydrase-isomerase"/>
    <property type="match status" value="1"/>
</dbReference>
<dbReference type="InterPro" id="IPR029069">
    <property type="entry name" value="HotDog_dom_sf"/>
</dbReference>
<gene>
    <name evidence="3" type="ORF">DOFOFD_06500</name>
</gene>
<keyword evidence="4" id="KW-1185">Reference proteome</keyword>
<evidence type="ECO:0000256" key="1">
    <source>
        <dbReference type="ARBA" id="ARBA00023239"/>
    </source>
</evidence>
<sequence>MRCLACHPICGGGKFGDDVFDRWNHEPDSDAPGFEVPMHWPEVRWNRCSSSVADTLTRQNEICDGDTTPTAPTSAETSKRPGPKFDRQDLLKLATGRISEFFGESFKAQDDVPKQTRMPGPPLLLVDRITGIDAPQGEIGAGSIWSETDVSGDGWYMHHGRMASGVLVETGQADLLLISWMGVDKFNEGQRVYRLLGCEITFHDALPKAGEILSHDIHIDRHVSAGSTRLFFFHSTCRVDGEKRLSITNGQAGFFTEEELNGSRGLFLPQRRLHRRKGIMFSRRSSARRPAFRMIRLRLSRPGMSVVASARHLRRRIATSTRPVCHRTRCGFCSVYRLSTSKVVSGNAVI</sequence>
<feature type="region of interest" description="Disordered" evidence="2">
    <location>
        <begin position="59"/>
        <end position="86"/>
    </location>
</feature>
<accession>A0ABU7U1E1</accession>
<dbReference type="Gene3D" id="3.10.129.10">
    <property type="entry name" value="Hotdog Thioesterase"/>
    <property type="match status" value="1"/>
</dbReference>
<protein>
    <submittedName>
        <fullName evidence="3">Uncharacterized protein</fullName>
    </submittedName>
</protein>
<evidence type="ECO:0000313" key="3">
    <source>
        <dbReference type="EMBL" id="MEE8658657.1"/>
    </source>
</evidence>
<feature type="compositionally biased region" description="Basic and acidic residues" evidence="2">
    <location>
        <begin position="77"/>
        <end position="86"/>
    </location>
</feature>
<dbReference type="Proteomes" id="UP001312908">
    <property type="component" value="Unassembled WGS sequence"/>
</dbReference>
<feature type="compositionally biased region" description="Low complexity" evidence="2">
    <location>
        <begin position="67"/>
        <end position="76"/>
    </location>
</feature>
<reference evidence="3 4" key="1">
    <citation type="submission" date="2023-10" db="EMBL/GenBank/DDBJ databases">
        <title>Sorlinia euscelidii gen. nov., sp. nov., an acetic acid bacteria isolated from the gut of Euscelidius variegatus emitter.</title>
        <authorList>
            <person name="Michoud G."/>
            <person name="Marasco R."/>
            <person name="Seferji K."/>
            <person name="Gonella E."/>
            <person name="Garuglieri E."/>
            <person name="Alma A."/>
            <person name="Mapelli F."/>
            <person name="Borin S."/>
            <person name="Daffonchio D."/>
            <person name="Crotti E."/>
        </authorList>
    </citation>
    <scope>NUCLEOTIDE SEQUENCE [LARGE SCALE GENOMIC DNA]</scope>
    <source>
        <strain evidence="3 4">EV16P</strain>
    </source>
</reference>
<comment type="caution">
    <text evidence="3">The sequence shown here is derived from an EMBL/GenBank/DDBJ whole genome shotgun (WGS) entry which is preliminary data.</text>
</comment>
<keyword evidence="1" id="KW-0456">Lyase</keyword>
<dbReference type="InterPro" id="IPR013114">
    <property type="entry name" value="FabA_FabZ"/>
</dbReference>
<dbReference type="Pfam" id="PF07977">
    <property type="entry name" value="FabA"/>
    <property type="match status" value="1"/>
</dbReference>
<evidence type="ECO:0000313" key="4">
    <source>
        <dbReference type="Proteomes" id="UP001312908"/>
    </source>
</evidence>
<organism evidence="3 4">
    <name type="scientific">Sorlinia euscelidii</name>
    <dbReference type="NCBI Taxonomy" id="3081148"/>
    <lineage>
        <taxon>Bacteria</taxon>
        <taxon>Pseudomonadati</taxon>
        <taxon>Pseudomonadota</taxon>
        <taxon>Alphaproteobacteria</taxon>
        <taxon>Acetobacterales</taxon>
        <taxon>Acetobacteraceae</taxon>
        <taxon>Sorlinia</taxon>
    </lineage>
</organism>
<name>A0ABU7U1E1_9PROT</name>
<proteinExistence type="predicted"/>
<evidence type="ECO:0000256" key="2">
    <source>
        <dbReference type="SAM" id="MobiDB-lite"/>
    </source>
</evidence>